<protein>
    <submittedName>
        <fullName evidence="2">Sugar phosphate isomerase/epimerase family protein</fullName>
    </submittedName>
</protein>
<accession>A0ABU8WDL7</accession>
<dbReference type="Pfam" id="PF01261">
    <property type="entry name" value="AP_endonuc_2"/>
    <property type="match status" value="1"/>
</dbReference>
<dbReference type="InterPro" id="IPR036237">
    <property type="entry name" value="Xyl_isomerase-like_sf"/>
</dbReference>
<dbReference type="PANTHER" id="PTHR12110">
    <property type="entry name" value="HYDROXYPYRUVATE ISOMERASE"/>
    <property type="match status" value="1"/>
</dbReference>
<comment type="caution">
    <text evidence="2">The sequence shown here is derived from an EMBL/GenBank/DDBJ whole genome shotgun (WGS) entry which is preliminary data.</text>
</comment>
<dbReference type="InterPro" id="IPR050312">
    <property type="entry name" value="IolE/XylAMocC-like"/>
</dbReference>
<proteinExistence type="predicted"/>
<evidence type="ECO:0000313" key="2">
    <source>
        <dbReference type="EMBL" id="MEJ8845591.1"/>
    </source>
</evidence>
<reference evidence="2 3" key="1">
    <citation type="submission" date="2024-03" db="EMBL/GenBank/DDBJ databases">
        <title>Novel species of the genus Variovorax.</title>
        <authorList>
            <person name="Liu Q."/>
            <person name="Xin Y.-H."/>
        </authorList>
    </citation>
    <scope>NUCLEOTIDE SEQUENCE [LARGE SCALE GENOMIC DNA]</scope>
    <source>
        <strain evidence="2 3">KACC 18900</strain>
    </source>
</reference>
<dbReference type="SUPFAM" id="SSF51658">
    <property type="entry name" value="Xylose isomerase-like"/>
    <property type="match status" value="1"/>
</dbReference>
<dbReference type="Gene3D" id="3.20.20.150">
    <property type="entry name" value="Divalent-metal-dependent TIM barrel enzymes"/>
    <property type="match status" value="1"/>
</dbReference>
<gene>
    <name evidence="2" type="ORF">WKW82_02965</name>
</gene>
<evidence type="ECO:0000313" key="3">
    <source>
        <dbReference type="Proteomes" id="UP001385892"/>
    </source>
</evidence>
<dbReference type="EMBL" id="JBBKZT010000001">
    <property type="protein sequence ID" value="MEJ8845591.1"/>
    <property type="molecule type" value="Genomic_DNA"/>
</dbReference>
<dbReference type="Proteomes" id="UP001385892">
    <property type="component" value="Unassembled WGS sequence"/>
</dbReference>
<feature type="domain" description="Xylose isomerase-like TIM barrel" evidence="1">
    <location>
        <begin position="26"/>
        <end position="281"/>
    </location>
</feature>
<organism evidence="2 3">
    <name type="scientific">Variovorax rhizosphaerae</name>
    <dbReference type="NCBI Taxonomy" id="1836200"/>
    <lineage>
        <taxon>Bacteria</taxon>
        <taxon>Pseudomonadati</taxon>
        <taxon>Pseudomonadota</taxon>
        <taxon>Betaproteobacteria</taxon>
        <taxon>Burkholderiales</taxon>
        <taxon>Comamonadaceae</taxon>
        <taxon>Variovorax</taxon>
    </lineage>
</organism>
<keyword evidence="2" id="KW-0413">Isomerase</keyword>
<evidence type="ECO:0000259" key="1">
    <source>
        <dbReference type="Pfam" id="PF01261"/>
    </source>
</evidence>
<sequence>MTMNKLGLHMLVHTPEWNEAGARRVFQSAAKIGYDFVEVLIFDPHTVDVPMTARLSKEYGIGVATGLCGKLSADLSNPDPVVARRGEEWVAQAIRVTRDMGATMLGGPSFSAVHRYGLAPSEHARERAVEAYRRLAKQAEAAGVRIGLEALNRYESNFINTVDQAADFCRKVGSDALFVHGDMFHMNIEEGDIPAALLRVKDLLGYVHVAESHRGYLGTGNTDWAAFFGALARAGYDGPITFESFSPSLLGPDLAGLIALWRDHWTDPDDVAAKALSFMREHIRAANAAAVAVAA</sequence>
<keyword evidence="3" id="KW-1185">Reference proteome</keyword>
<dbReference type="InterPro" id="IPR013022">
    <property type="entry name" value="Xyl_isomerase-like_TIM-brl"/>
</dbReference>
<dbReference type="GO" id="GO:0016853">
    <property type="term" value="F:isomerase activity"/>
    <property type="evidence" value="ECO:0007669"/>
    <property type="project" value="UniProtKB-KW"/>
</dbReference>
<name>A0ABU8WDL7_9BURK</name>
<dbReference type="RefSeq" id="WP_340340749.1">
    <property type="nucleotide sequence ID" value="NZ_JBBKZT010000001.1"/>
</dbReference>
<dbReference type="PANTHER" id="PTHR12110:SF41">
    <property type="entry name" value="INOSOSE DEHYDRATASE"/>
    <property type="match status" value="1"/>
</dbReference>